<evidence type="ECO:0000313" key="2">
    <source>
        <dbReference type="Proteomes" id="UP000005709"/>
    </source>
</evidence>
<keyword evidence="2" id="KW-1185">Reference proteome</keyword>
<protein>
    <recommendedName>
        <fullName evidence="3">DUF3137 domain-containing protein</fullName>
    </recommendedName>
</protein>
<dbReference type="Pfam" id="PF11335">
    <property type="entry name" value="DUF3137"/>
    <property type="match status" value="1"/>
</dbReference>
<dbReference type="STRING" id="824.CGRAC_0074"/>
<organism evidence="1 2">
    <name type="scientific">Campylobacter gracilis RM3268</name>
    <dbReference type="NCBI Taxonomy" id="553220"/>
    <lineage>
        <taxon>Bacteria</taxon>
        <taxon>Pseudomonadati</taxon>
        <taxon>Campylobacterota</taxon>
        <taxon>Epsilonproteobacteria</taxon>
        <taxon>Campylobacterales</taxon>
        <taxon>Campylobacteraceae</taxon>
        <taxon>Campylobacter</taxon>
    </lineage>
</organism>
<dbReference type="EMBL" id="ACYG01000025">
    <property type="protein sequence ID" value="EEV17522.1"/>
    <property type="molecule type" value="Genomic_DNA"/>
</dbReference>
<comment type="caution">
    <text evidence="1">The sequence shown here is derived from an EMBL/GenBank/DDBJ whole genome shotgun (WGS) entry which is preliminary data.</text>
</comment>
<sequence length="171" mass="19294">MIAKIKFPAFMTEYFFSFADVCVTHTDERRSSRGIFFYAEFKKRVNSVAVILPSLSARPTLGGLKKIVMDDSEFSSAFSVYSADAVSAMYALAPAFMRRLLRFRSGAGGPISLSFSGRNVYIFIRTGYDSFEPSVDRSVLSFDPASFIKHELLFFLSIVKSLKLNENIWQD</sequence>
<name>C8PID2_9BACT</name>
<gene>
    <name evidence="1" type="ORF">CAMGR0001_0113</name>
</gene>
<accession>C8PID2</accession>
<dbReference type="InterPro" id="IPR021484">
    <property type="entry name" value="DUF3137"/>
</dbReference>
<evidence type="ECO:0000313" key="1">
    <source>
        <dbReference type="EMBL" id="EEV17522.1"/>
    </source>
</evidence>
<evidence type="ECO:0008006" key="3">
    <source>
        <dbReference type="Google" id="ProtNLM"/>
    </source>
</evidence>
<dbReference type="Proteomes" id="UP000005709">
    <property type="component" value="Unassembled WGS sequence"/>
</dbReference>
<proteinExistence type="predicted"/>
<dbReference type="eggNOG" id="COG0457">
    <property type="taxonomic scope" value="Bacteria"/>
</dbReference>
<dbReference type="AlphaFoldDB" id="C8PID2"/>
<reference evidence="1 2" key="1">
    <citation type="submission" date="2009-07" db="EMBL/GenBank/DDBJ databases">
        <authorList>
            <person name="Madupu R."/>
            <person name="Sebastian Y."/>
            <person name="Durkin A.S."/>
            <person name="Torralba M."/>
            <person name="Methe B."/>
            <person name="Sutton G.G."/>
            <person name="Strausberg R.L."/>
            <person name="Nelson K.E."/>
        </authorList>
    </citation>
    <scope>NUCLEOTIDE SEQUENCE [LARGE SCALE GENOMIC DNA]</scope>
    <source>
        <strain evidence="1 2">RM3268</strain>
    </source>
</reference>